<dbReference type="EMBL" id="CADCXU010013520">
    <property type="protein sequence ID" value="CAB0003522.1"/>
    <property type="molecule type" value="Genomic_DNA"/>
</dbReference>
<sequence>MEIVHICAYVLQNDHKVCARTVWRGVTCQPRTNSRTVGRAARCLTSDLIVAINQQKQPRDSCPHRNPTGMTRRYLVHITHRALNCNRLGFPPPRDKPPIIPRQL</sequence>
<keyword evidence="2" id="KW-1185">Reference proteome</keyword>
<gene>
    <name evidence="1" type="ORF">NTEN_LOCUS9045</name>
</gene>
<dbReference type="AlphaFoldDB" id="A0A6H5GKF6"/>
<organism evidence="1 2">
    <name type="scientific">Nesidiocoris tenuis</name>
    <dbReference type="NCBI Taxonomy" id="355587"/>
    <lineage>
        <taxon>Eukaryota</taxon>
        <taxon>Metazoa</taxon>
        <taxon>Ecdysozoa</taxon>
        <taxon>Arthropoda</taxon>
        <taxon>Hexapoda</taxon>
        <taxon>Insecta</taxon>
        <taxon>Pterygota</taxon>
        <taxon>Neoptera</taxon>
        <taxon>Paraneoptera</taxon>
        <taxon>Hemiptera</taxon>
        <taxon>Heteroptera</taxon>
        <taxon>Panheteroptera</taxon>
        <taxon>Cimicomorpha</taxon>
        <taxon>Miridae</taxon>
        <taxon>Dicyphina</taxon>
        <taxon>Nesidiocoris</taxon>
    </lineage>
</organism>
<evidence type="ECO:0000313" key="2">
    <source>
        <dbReference type="Proteomes" id="UP000479000"/>
    </source>
</evidence>
<name>A0A6H5GKF6_9HEMI</name>
<accession>A0A6H5GKF6</accession>
<evidence type="ECO:0000313" key="1">
    <source>
        <dbReference type="EMBL" id="CAB0003522.1"/>
    </source>
</evidence>
<feature type="non-terminal residue" evidence="1">
    <location>
        <position position="104"/>
    </location>
</feature>
<reference evidence="1 2" key="1">
    <citation type="submission" date="2020-02" db="EMBL/GenBank/DDBJ databases">
        <authorList>
            <person name="Ferguson B K."/>
        </authorList>
    </citation>
    <scope>NUCLEOTIDE SEQUENCE [LARGE SCALE GENOMIC DNA]</scope>
</reference>
<dbReference type="Proteomes" id="UP000479000">
    <property type="component" value="Unassembled WGS sequence"/>
</dbReference>
<proteinExistence type="predicted"/>
<protein>
    <submittedName>
        <fullName evidence="1">Uncharacterized protein</fullName>
    </submittedName>
</protein>